<keyword evidence="3 5" id="KW-1133">Transmembrane helix</keyword>
<evidence type="ECO:0000256" key="2">
    <source>
        <dbReference type="ARBA" id="ARBA00022692"/>
    </source>
</evidence>
<feature type="transmembrane region" description="Helical" evidence="5">
    <location>
        <begin position="80"/>
        <end position="101"/>
    </location>
</feature>
<feature type="transmembrane region" description="Helical" evidence="5">
    <location>
        <begin position="157"/>
        <end position="179"/>
    </location>
</feature>
<feature type="transmembrane region" description="Helical" evidence="5">
    <location>
        <begin position="272"/>
        <end position="290"/>
    </location>
</feature>
<feature type="transmembrane region" description="Helical" evidence="5">
    <location>
        <begin position="17"/>
        <end position="39"/>
    </location>
</feature>
<dbReference type="Pfam" id="PF00892">
    <property type="entry name" value="EamA"/>
    <property type="match status" value="2"/>
</dbReference>
<keyword evidence="2 5" id="KW-0812">Transmembrane</keyword>
<accession>A0A432ZJQ1</accession>
<dbReference type="EMBL" id="PIQF01000001">
    <property type="protein sequence ID" value="RUO78114.1"/>
    <property type="molecule type" value="Genomic_DNA"/>
</dbReference>
<dbReference type="AlphaFoldDB" id="A0A432ZJQ1"/>
<dbReference type="OrthoDB" id="148351at2"/>
<feature type="transmembrane region" description="Helical" evidence="5">
    <location>
        <begin position="218"/>
        <end position="236"/>
    </location>
</feature>
<gene>
    <name evidence="7" type="ORF">CWI81_01695</name>
</gene>
<evidence type="ECO:0000259" key="6">
    <source>
        <dbReference type="Pfam" id="PF00892"/>
    </source>
</evidence>
<dbReference type="GO" id="GO:0016020">
    <property type="term" value="C:membrane"/>
    <property type="evidence" value="ECO:0007669"/>
    <property type="project" value="UniProtKB-SubCell"/>
</dbReference>
<feature type="transmembrane region" description="Helical" evidence="5">
    <location>
        <begin position="191"/>
        <end position="212"/>
    </location>
</feature>
<dbReference type="InterPro" id="IPR037185">
    <property type="entry name" value="EmrE-like"/>
</dbReference>
<dbReference type="SUPFAM" id="SSF103481">
    <property type="entry name" value="Multidrug resistance efflux transporter EmrE"/>
    <property type="match status" value="2"/>
</dbReference>
<reference evidence="7 8" key="1">
    <citation type="journal article" date="2011" name="Front. Microbiol.">
        <title>Genomic signatures of strain selection and enhancement in Bacillus atrophaeus var. globigii, a historical biowarfare simulant.</title>
        <authorList>
            <person name="Gibbons H.S."/>
            <person name="Broomall S.M."/>
            <person name="McNew L.A."/>
            <person name="Daligault H."/>
            <person name="Chapman C."/>
            <person name="Bruce D."/>
            <person name="Karavis M."/>
            <person name="Krepps M."/>
            <person name="McGregor P.A."/>
            <person name="Hong C."/>
            <person name="Park K.H."/>
            <person name="Akmal A."/>
            <person name="Feldman A."/>
            <person name="Lin J.S."/>
            <person name="Chang W.E."/>
            <person name="Higgs B.W."/>
            <person name="Demirev P."/>
            <person name="Lindquist J."/>
            <person name="Liem A."/>
            <person name="Fochler E."/>
            <person name="Read T.D."/>
            <person name="Tapia R."/>
            <person name="Johnson S."/>
            <person name="Bishop-Lilly K.A."/>
            <person name="Detter C."/>
            <person name="Han C."/>
            <person name="Sozhamannan S."/>
            <person name="Rosenzweig C.N."/>
            <person name="Skowronski E.W."/>
        </authorList>
    </citation>
    <scope>NUCLEOTIDE SEQUENCE [LARGE SCALE GENOMIC DNA]</scope>
    <source>
        <strain evidence="7 8">CL-SP19</strain>
    </source>
</reference>
<feature type="domain" description="EamA" evidence="6">
    <location>
        <begin position="21"/>
        <end position="150"/>
    </location>
</feature>
<dbReference type="PANTHER" id="PTHR22911:SF6">
    <property type="entry name" value="SOLUTE CARRIER FAMILY 35 MEMBER G1"/>
    <property type="match status" value="1"/>
</dbReference>
<feature type="transmembrane region" description="Helical" evidence="5">
    <location>
        <begin position="135"/>
        <end position="151"/>
    </location>
</feature>
<dbReference type="RefSeq" id="WP_126783503.1">
    <property type="nucleotide sequence ID" value="NZ_PIQF01000001.1"/>
</dbReference>
<feature type="transmembrane region" description="Helical" evidence="5">
    <location>
        <begin position="248"/>
        <end position="266"/>
    </location>
</feature>
<keyword evidence="4 5" id="KW-0472">Membrane</keyword>
<sequence length="296" mass="32543">MVEQTPAPTAVETSNKAVILASLLLLSAEASFAGVSALVKHLSATQNFEQLVFFRNVFAFLVLLPWLWRKGPGALKTSRWKLHLVRGIAGITAMYLFFYAISTIPLAQATLVLLLSPFLIPVIGWLWLKDYVSRQTWLAILLGFIGVFIFLDPLGSSISPVVGVAFIAAALAAFTKTVIRKMSATESTSKIVFYFSGFATIASAIPLIWLWQSIPAENWLGLGLMGLLAVYGQLAMTKAFSIAPAAKIGVFTYSSVIFAAVLGYWFFDEAVYWHMLWGTLVIIIAGYFAIRTRRKS</sequence>
<keyword evidence="8" id="KW-1185">Reference proteome</keyword>
<evidence type="ECO:0000313" key="8">
    <source>
        <dbReference type="Proteomes" id="UP000287908"/>
    </source>
</evidence>
<proteinExistence type="predicted"/>
<comment type="caution">
    <text evidence="7">The sequence shown here is derived from an EMBL/GenBank/DDBJ whole genome shotgun (WGS) entry which is preliminary data.</text>
</comment>
<evidence type="ECO:0000313" key="7">
    <source>
        <dbReference type="EMBL" id="RUO78114.1"/>
    </source>
</evidence>
<dbReference type="PANTHER" id="PTHR22911">
    <property type="entry name" value="ACYL-MALONYL CONDENSING ENZYME-RELATED"/>
    <property type="match status" value="1"/>
</dbReference>
<comment type="subcellular location">
    <subcellularLocation>
        <location evidence="1">Membrane</location>
        <topology evidence="1">Multi-pass membrane protein</topology>
    </subcellularLocation>
</comment>
<evidence type="ECO:0000256" key="1">
    <source>
        <dbReference type="ARBA" id="ARBA00004141"/>
    </source>
</evidence>
<feature type="transmembrane region" description="Helical" evidence="5">
    <location>
        <begin position="107"/>
        <end position="128"/>
    </location>
</feature>
<dbReference type="Proteomes" id="UP000287908">
    <property type="component" value="Unassembled WGS sequence"/>
</dbReference>
<organism evidence="7 8">
    <name type="scientific">Idiomarina seosinensis</name>
    <dbReference type="NCBI Taxonomy" id="281739"/>
    <lineage>
        <taxon>Bacteria</taxon>
        <taxon>Pseudomonadati</taxon>
        <taxon>Pseudomonadota</taxon>
        <taxon>Gammaproteobacteria</taxon>
        <taxon>Alteromonadales</taxon>
        <taxon>Idiomarinaceae</taxon>
        <taxon>Idiomarina</taxon>
    </lineage>
</organism>
<name>A0A432ZJQ1_9GAMM</name>
<evidence type="ECO:0000256" key="5">
    <source>
        <dbReference type="SAM" id="Phobius"/>
    </source>
</evidence>
<evidence type="ECO:0000256" key="3">
    <source>
        <dbReference type="ARBA" id="ARBA00022989"/>
    </source>
</evidence>
<feature type="transmembrane region" description="Helical" evidence="5">
    <location>
        <begin position="51"/>
        <end position="68"/>
    </location>
</feature>
<evidence type="ECO:0000256" key="4">
    <source>
        <dbReference type="ARBA" id="ARBA00023136"/>
    </source>
</evidence>
<dbReference type="InterPro" id="IPR000620">
    <property type="entry name" value="EamA_dom"/>
</dbReference>
<feature type="domain" description="EamA" evidence="6">
    <location>
        <begin position="164"/>
        <end position="288"/>
    </location>
</feature>
<protein>
    <submittedName>
        <fullName evidence="7">Multidrug DMT transporter permease</fullName>
    </submittedName>
</protein>